<protein>
    <recommendedName>
        <fullName evidence="3">Transposase</fullName>
    </recommendedName>
</protein>
<evidence type="ECO:0000313" key="1">
    <source>
        <dbReference type="EMBL" id="NJX17667.1"/>
    </source>
</evidence>
<gene>
    <name evidence="1" type="ORF">HC176_19570</name>
</gene>
<evidence type="ECO:0000313" key="2">
    <source>
        <dbReference type="Proteomes" id="UP000760545"/>
    </source>
</evidence>
<comment type="caution">
    <text evidence="1">The sequence shown here is derived from an EMBL/GenBank/DDBJ whole genome shotgun (WGS) entry which is preliminary data.</text>
</comment>
<proteinExistence type="predicted"/>
<dbReference type="EMBL" id="JAAVJS010000932">
    <property type="protein sequence ID" value="NJX17667.1"/>
    <property type="molecule type" value="Genomic_DNA"/>
</dbReference>
<dbReference type="Proteomes" id="UP000760545">
    <property type="component" value="Unassembled WGS sequence"/>
</dbReference>
<name>A0ABX1DHW7_9FLAO</name>
<evidence type="ECO:0008006" key="3">
    <source>
        <dbReference type="Google" id="ProtNLM"/>
    </source>
</evidence>
<sequence>DKIEATINQINDALQGKEIDKKVKQKLNYAKKNWPTNMAKYHGVATFTRT</sequence>
<organism evidence="1 2">
    <name type="scientific">Tamlana crocina</name>
    <dbReference type="NCBI Taxonomy" id="393006"/>
    <lineage>
        <taxon>Bacteria</taxon>
        <taxon>Pseudomonadati</taxon>
        <taxon>Bacteroidota</taxon>
        <taxon>Flavobacteriia</taxon>
        <taxon>Flavobacteriales</taxon>
        <taxon>Flavobacteriaceae</taxon>
        <taxon>Tamlana</taxon>
    </lineage>
</organism>
<keyword evidence="2" id="KW-1185">Reference proteome</keyword>
<reference evidence="1 2" key="1">
    <citation type="submission" date="2020-03" db="EMBL/GenBank/DDBJ databases">
        <title>Tamlana sp. nov, isolated from XXX.</title>
        <authorList>
            <person name="Cao W.R."/>
        </authorList>
    </citation>
    <scope>NUCLEOTIDE SEQUENCE [LARGE SCALE GENOMIC DNA]</scope>
    <source>
        <strain evidence="1 2">HST1-43</strain>
    </source>
</reference>
<feature type="non-terminal residue" evidence="1">
    <location>
        <position position="1"/>
    </location>
</feature>
<accession>A0ABX1DHW7</accession>